<geneLocation type="plasmid" evidence="1">
    <name>pGDT4</name>
</geneLocation>
<reference evidence="1" key="1">
    <citation type="journal article" date="2012" name="PLoS Genet.">
        <title>A Natural System of Chromosome Transfer in Yersinia pseudotuberculosis.</title>
        <authorList>
            <person name="Lesic B."/>
            <person name="Zouine M."/>
            <person name="Ducos-Galand M."/>
            <person name="Huon C."/>
            <person name="Rosso M.L."/>
            <person name="Prevost M.C."/>
            <person name="Mazel D."/>
            <person name="Carniel E."/>
        </authorList>
    </citation>
    <scope>NUCLEOTIDE SEQUENCE [LARGE SCALE GENOMIC DNA]</scope>
    <source>
        <strain evidence="1">IP32637</strain>
        <plasmid evidence="1">pGDT4</plasmid>
    </source>
</reference>
<dbReference type="AlphaFoldDB" id="B7UF25"/>
<proteinExistence type="predicted"/>
<organism evidence="1">
    <name type="scientific">Yersinia pseudotuberculosis</name>
    <dbReference type="NCBI Taxonomy" id="633"/>
    <lineage>
        <taxon>Bacteria</taxon>
        <taxon>Pseudomonadati</taxon>
        <taxon>Pseudomonadota</taxon>
        <taxon>Gammaproteobacteria</taxon>
        <taxon>Enterobacterales</taxon>
        <taxon>Yersiniaceae</taxon>
        <taxon>Yersinia</taxon>
    </lineage>
</organism>
<dbReference type="EMBL" id="FM178282">
    <property type="protein sequence ID" value="CAQ76536.1"/>
    <property type="molecule type" value="Genomic_DNA"/>
</dbReference>
<keyword evidence="1" id="KW-0614">Plasmid</keyword>
<name>B7UF25_YERPU</name>
<evidence type="ECO:0000313" key="1">
    <source>
        <dbReference type="EMBL" id="CAQ76536.1"/>
    </source>
</evidence>
<accession>B7UF25</accession>
<gene>
    <name evidence="1" type="ORF">pGDT4_0024</name>
</gene>
<sequence length="107" mass="11700">MRIRIMAINSYYTQEQLELAKMQLADLPDLNASRMTGKGVLANLREQLIDLSVKKGYSVTEIKSALDVAGITVSAKAIKETIDSNITMKKKKASAAKINTLNSSTQP</sequence>
<protein>
    <submittedName>
        <fullName evidence="1">MobC protein</fullName>
    </submittedName>
</protein>